<feature type="binding site" evidence="15">
    <location>
        <begin position="171"/>
        <end position="178"/>
    </location>
    <ligand>
        <name>ATP</name>
        <dbReference type="ChEBI" id="CHEBI:30616"/>
    </ligand>
</feature>
<keyword evidence="10 15" id="KW-0472">Membrane</keyword>
<evidence type="ECO:0000259" key="16">
    <source>
        <dbReference type="Pfam" id="PF00006"/>
    </source>
</evidence>
<evidence type="ECO:0000256" key="14">
    <source>
        <dbReference type="ARBA" id="ARBA00026013"/>
    </source>
</evidence>
<feature type="domain" description="ATP synthase alpha subunit C-terminal" evidence="17">
    <location>
        <begin position="384"/>
        <end position="509"/>
    </location>
</feature>
<reference evidence="19 20" key="1">
    <citation type="submission" date="2020-08" db="EMBL/GenBank/DDBJ databases">
        <title>Genomic Encyclopedia of Type Strains, Phase IV (KMG-IV): sequencing the most valuable type-strain genomes for metagenomic binning, comparative biology and taxonomic classification.</title>
        <authorList>
            <person name="Goeker M."/>
        </authorList>
    </citation>
    <scope>NUCLEOTIDE SEQUENCE [LARGE SCALE GENOMIC DNA]</scope>
    <source>
        <strain evidence="19 20">DSM 25897</strain>
    </source>
</reference>
<evidence type="ECO:0000256" key="10">
    <source>
        <dbReference type="ARBA" id="ARBA00023136"/>
    </source>
</evidence>
<evidence type="ECO:0000256" key="13">
    <source>
        <dbReference type="ARBA" id="ARBA00024342"/>
    </source>
</evidence>
<comment type="function">
    <text evidence="1 15">Produces ATP from ADP in the presence of a proton gradient across the membrane. The alpha chain is a regulatory subunit.</text>
</comment>
<sequence length="513" mass="55276">MQTQLNPSEISELIKTRIEQVKLAAEARNEGTVTSVSDGIVRIHGLADVMQGEMIELPGDTFALALNLERDSVGAVVLGDYEHLREGDTAKTTGRILEVPTGPELLGRVVDALGNPIDGKGPIEAKVSSPIEKVAPGVIWRKSVDQPVQTGYKSVDAMIPVGRGQRELIIGDRQTGKTALAIDAIINQKGTGVKCIYVAVGQKASSIANVVRKLEEHGALAHTIVVAATASESAAMQYIAPYAGCAMGEYFRDRGEDALIVYDDLSKQAVAYRQISLLLRRPPGREAYPGDVFYLHSRLLERAARVNEAYVEKFTNGAVKGKTGSLTALPIIETQAGDVSAFVPTNVISITDGQIFLETDLFNAGIRPAVNAGISVSRVGGAAQTKIIKKLGGGVRLALAQFRELAAFAQFASDLDEATRKQLERGQRVTELMKQKQYAPMSIAQMALSLYAVNEGYLDDVPVARIGAFEAGLHAHFANNYGELIEQVNASGDWNKDIEAGFKKGIEEFKQTW</sequence>
<dbReference type="InterPro" id="IPR023366">
    <property type="entry name" value="ATP_synth_asu-like_sf"/>
</dbReference>
<evidence type="ECO:0000256" key="2">
    <source>
        <dbReference type="ARBA" id="ARBA00004170"/>
    </source>
</evidence>
<evidence type="ECO:0000256" key="4">
    <source>
        <dbReference type="ARBA" id="ARBA00022475"/>
    </source>
</evidence>
<gene>
    <name evidence="15" type="primary">atpA</name>
    <name evidence="19" type="ORF">HNQ58_002306</name>
</gene>
<evidence type="ECO:0000256" key="8">
    <source>
        <dbReference type="ARBA" id="ARBA00022967"/>
    </source>
</evidence>
<evidence type="ECO:0000256" key="7">
    <source>
        <dbReference type="ARBA" id="ARBA00022840"/>
    </source>
</evidence>
<dbReference type="NCBIfam" id="TIGR00962">
    <property type="entry name" value="atpA"/>
    <property type="match status" value="1"/>
</dbReference>
<comment type="subunit">
    <text evidence="14">F-type ATPases have 2 components, CF(1) - the catalytic core - and CF(0) - the membrane proton channel. CF(1) has five subunits: alpha(3), beta(3), gamma(1), delta(1), epsilon(1). CF(0) has four main subunits: a(1), b(1), b'(1) and c(9-12).</text>
</comment>
<dbReference type="GO" id="GO:0005886">
    <property type="term" value="C:plasma membrane"/>
    <property type="evidence" value="ECO:0007669"/>
    <property type="project" value="UniProtKB-SubCell"/>
</dbReference>
<evidence type="ECO:0000313" key="19">
    <source>
        <dbReference type="EMBL" id="MBB5016391.1"/>
    </source>
</evidence>
<dbReference type="CDD" id="cd18113">
    <property type="entry name" value="ATP-synt_F1_alpha_C"/>
    <property type="match status" value="1"/>
</dbReference>
<protein>
    <recommendedName>
        <fullName evidence="15">ATP synthase subunit alpha</fullName>
        <ecNumber evidence="15">7.1.2.2</ecNumber>
    </recommendedName>
    <alternativeName>
        <fullName evidence="15">ATP synthase F1 sector subunit alpha</fullName>
    </alternativeName>
    <alternativeName>
        <fullName evidence="15">F-ATPase subunit alpha</fullName>
    </alternativeName>
</protein>
<dbReference type="InterPro" id="IPR036121">
    <property type="entry name" value="ATPase_F1/V1/A1_a/bsu_N_sf"/>
</dbReference>
<name>A0A7W7Y1I9_9GAMM</name>
<comment type="similarity">
    <text evidence="13">Belongs to the ATPase alpha/beta chains family. T3SS ATPase subfamily.</text>
</comment>
<feature type="domain" description="ATPase F1/V1/A1 complex alpha/beta subunit N-terminal" evidence="18">
    <location>
        <begin position="30"/>
        <end position="94"/>
    </location>
</feature>
<keyword evidence="3 15" id="KW-0813">Transport</keyword>
<dbReference type="FunFam" id="1.20.150.20:FF:000001">
    <property type="entry name" value="ATP synthase subunit alpha"/>
    <property type="match status" value="1"/>
</dbReference>
<accession>A0A7W7Y1I9</accession>
<dbReference type="NCBIfam" id="NF009884">
    <property type="entry name" value="PRK13343.1"/>
    <property type="match status" value="1"/>
</dbReference>
<keyword evidence="9 15" id="KW-0406">Ion transport</keyword>
<keyword evidence="6 15" id="KW-0375">Hydrogen ion transport</keyword>
<comment type="caution">
    <text evidence="19">The sequence shown here is derived from an EMBL/GenBank/DDBJ whole genome shotgun (WGS) entry which is preliminary data.</text>
</comment>
<dbReference type="FunFam" id="3.40.50.300:FF:000002">
    <property type="entry name" value="ATP synthase subunit alpha"/>
    <property type="match status" value="1"/>
</dbReference>
<evidence type="ECO:0000259" key="17">
    <source>
        <dbReference type="Pfam" id="PF00306"/>
    </source>
</evidence>
<dbReference type="InterPro" id="IPR005294">
    <property type="entry name" value="ATP_synth_F1_asu"/>
</dbReference>
<evidence type="ECO:0000256" key="15">
    <source>
        <dbReference type="HAMAP-Rule" id="MF_01346"/>
    </source>
</evidence>
<dbReference type="Gene3D" id="3.40.50.300">
    <property type="entry name" value="P-loop containing nucleotide triphosphate hydrolases"/>
    <property type="match status" value="1"/>
</dbReference>
<dbReference type="HAMAP" id="MF_01346">
    <property type="entry name" value="ATP_synth_alpha_bact"/>
    <property type="match status" value="1"/>
</dbReference>
<dbReference type="Gene3D" id="2.40.30.20">
    <property type="match status" value="1"/>
</dbReference>
<dbReference type="FunFam" id="2.40.30.20:FF:000001">
    <property type="entry name" value="ATP synthase subunit alpha"/>
    <property type="match status" value="1"/>
</dbReference>
<evidence type="ECO:0000259" key="18">
    <source>
        <dbReference type="Pfam" id="PF02874"/>
    </source>
</evidence>
<keyword evidence="7 15" id="KW-0067">ATP-binding</keyword>
<dbReference type="EC" id="7.1.2.2" evidence="15"/>
<keyword evidence="5 15" id="KW-0547">Nucleotide-binding</keyword>
<keyword evidence="20" id="KW-1185">Reference proteome</keyword>
<dbReference type="GO" id="GO:0045259">
    <property type="term" value="C:proton-transporting ATP synthase complex"/>
    <property type="evidence" value="ECO:0007669"/>
    <property type="project" value="UniProtKB-KW"/>
</dbReference>
<dbReference type="InterPro" id="IPR027417">
    <property type="entry name" value="P-loop_NTPase"/>
</dbReference>
<dbReference type="Pfam" id="PF00006">
    <property type="entry name" value="ATP-synt_ab"/>
    <property type="match status" value="1"/>
</dbReference>
<dbReference type="PROSITE" id="PS00152">
    <property type="entry name" value="ATPASE_ALPHA_BETA"/>
    <property type="match status" value="1"/>
</dbReference>
<evidence type="ECO:0000256" key="9">
    <source>
        <dbReference type="ARBA" id="ARBA00023065"/>
    </source>
</evidence>
<dbReference type="InterPro" id="IPR004100">
    <property type="entry name" value="ATPase_F1/V1/A1_a/bsu_N"/>
</dbReference>
<dbReference type="PANTHER" id="PTHR48082">
    <property type="entry name" value="ATP SYNTHASE SUBUNIT ALPHA, MITOCHONDRIAL"/>
    <property type="match status" value="1"/>
</dbReference>
<keyword evidence="8 15" id="KW-1278">Translocase</keyword>
<evidence type="ECO:0000313" key="20">
    <source>
        <dbReference type="Proteomes" id="UP000519004"/>
    </source>
</evidence>
<evidence type="ECO:0000256" key="3">
    <source>
        <dbReference type="ARBA" id="ARBA00022448"/>
    </source>
</evidence>
<dbReference type="AlphaFoldDB" id="A0A7W7Y1I9"/>
<dbReference type="GO" id="GO:0005524">
    <property type="term" value="F:ATP binding"/>
    <property type="evidence" value="ECO:0007669"/>
    <property type="project" value="UniProtKB-UniRule"/>
</dbReference>
<dbReference type="InterPro" id="IPR033732">
    <property type="entry name" value="ATP_synth_F1_a_nt-bd_dom"/>
</dbReference>
<keyword evidence="11 15" id="KW-0139">CF(1)</keyword>
<dbReference type="Pfam" id="PF02874">
    <property type="entry name" value="ATP-synt_ab_N"/>
    <property type="match status" value="1"/>
</dbReference>
<dbReference type="InterPro" id="IPR020003">
    <property type="entry name" value="ATPase_a/bsu_AS"/>
</dbReference>
<feature type="domain" description="ATPase F1/V1/A1 complex alpha/beta subunit nucleotide-binding" evidence="16">
    <location>
        <begin position="151"/>
        <end position="377"/>
    </location>
</feature>
<proteinExistence type="inferred from homology"/>
<evidence type="ECO:0000256" key="12">
    <source>
        <dbReference type="ARBA" id="ARBA00023310"/>
    </source>
</evidence>
<dbReference type="RefSeq" id="WP_183949056.1">
    <property type="nucleotide sequence ID" value="NZ_JACHHX010000018.1"/>
</dbReference>
<dbReference type="CDD" id="cd18116">
    <property type="entry name" value="ATP-synt_F1_alpha_N"/>
    <property type="match status" value="1"/>
</dbReference>
<evidence type="ECO:0000256" key="6">
    <source>
        <dbReference type="ARBA" id="ARBA00022781"/>
    </source>
</evidence>
<dbReference type="EMBL" id="JACHHX010000018">
    <property type="protein sequence ID" value="MBB5016391.1"/>
    <property type="molecule type" value="Genomic_DNA"/>
</dbReference>
<dbReference type="SUPFAM" id="SSF52540">
    <property type="entry name" value="P-loop containing nucleoside triphosphate hydrolases"/>
    <property type="match status" value="1"/>
</dbReference>
<keyword evidence="12 15" id="KW-0066">ATP synthesis</keyword>
<dbReference type="InterPro" id="IPR038376">
    <property type="entry name" value="ATP_synth_asu_C_sf"/>
</dbReference>
<dbReference type="Pfam" id="PF00306">
    <property type="entry name" value="ATP-synt_ab_C"/>
    <property type="match status" value="1"/>
</dbReference>
<keyword evidence="4 15" id="KW-1003">Cell membrane</keyword>
<evidence type="ECO:0000256" key="1">
    <source>
        <dbReference type="ARBA" id="ARBA00003784"/>
    </source>
</evidence>
<dbReference type="SUPFAM" id="SSF47917">
    <property type="entry name" value="C-terminal domain of alpha and beta subunits of F1 ATP synthase"/>
    <property type="match status" value="1"/>
</dbReference>
<dbReference type="PIRSF" id="PIRSF039088">
    <property type="entry name" value="F_ATPase_subunit_alpha"/>
    <property type="match status" value="1"/>
</dbReference>
<feature type="site" description="Required for activity" evidence="15">
    <location>
        <position position="375"/>
    </location>
</feature>
<dbReference type="Proteomes" id="UP000519004">
    <property type="component" value="Unassembled WGS sequence"/>
</dbReference>
<dbReference type="InterPro" id="IPR000194">
    <property type="entry name" value="ATPase_F1/V1/A1_a/bsu_nucl-bd"/>
</dbReference>
<comment type="catalytic activity">
    <reaction evidence="15">
        <text>ATP + H2O + 4 H(+)(in) = ADP + phosphate + 5 H(+)(out)</text>
        <dbReference type="Rhea" id="RHEA:57720"/>
        <dbReference type="ChEBI" id="CHEBI:15377"/>
        <dbReference type="ChEBI" id="CHEBI:15378"/>
        <dbReference type="ChEBI" id="CHEBI:30616"/>
        <dbReference type="ChEBI" id="CHEBI:43474"/>
        <dbReference type="ChEBI" id="CHEBI:456216"/>
        <dbReference type="EC" id="7.1.2.2"/>
    </reaction>
</comment>
<dbReference type="PANTHER" id="PTHR48082:SF2">
    <property type="entry name" value="ATP SYNTHASE SUBUNIT ALPHA, MITOCHONDRIAL"/>
    <property type="match status" value="1"/>
</dbReference>
<evidence type="ECO:0000256" key="11">
    <source>
        <dbReference type="ARBA" id="ARBA00023196"/>
    </source>
</evidence>
<dbReference type="SUPFAM" id="SSF50615">
    <property type="entry name" value="N-terminal domain of alpha and beta subunits of F1 ATP synthase"/>
    <property type="match status" value="1"/>
</dbReference>
<dbReference type="InterPro" id="IPR000793">
    <property type="entry name" value="ATP_synth_asu_C"/>
</dbReference>
<dbReference type="GO" id="GO:0043531">
    <property type="term" value="F:ADP binding"/>
    <property type="evidence" value="ECO:0007669"/>
    <property type="project" value="TreeGrafter"/>
</dbReference>
<comment type="subcellular location">
    <subcellularLocation>
        <location evidence="15">Cell membrane</location>
        <topology evidence="15">Peripheral membrane protein</topology>
    </subcellularLocation>
    <subcellularLocation>
        <location evidence="2">Membrane</location>
        <topology evidence="2">Peripheral membrane protein</topology>
    </subcellularLocation>
</comment>
<dbReference type="GO" id="GO:0046933">
    <property type="term" value="F:proton-transporting ATP synthase activity, rotational mechanism"/>
    <property type="evidence" value="ECO:0007669"/>
    <property type="project" value="UniProtKB-UniRule"/>
</dbReference>
<evidence type="ECO:0000256" key="5">
    <source>
        <dbReference type="ARBA" id="ARBA00022741"/>
    </source>
</evidence>
<dbReference type="Gene3D" id="1.20.150.20">
    <property type="entry name" value="ATP synthase alpha/beta chain, C-terminal domain"/>
    <property type="match status" value="1"/>
</dbReference>
<dbReference type="CDD" id="cd01132">
    <property type="entry name" value="F1-ATPase_alpha_CD"/>
    <property type="match status" value="1"/>
</dbReference>
<organism evidence="19 20">
    <name type="scientific">Rehaibacterium terrae</name>
    <dbReference type="NCBI Taxonomy" id="1341696"/>
    <lineage>
        <taxon>Bacteria</taxon>
        <taxon>Pseudomonadati</taxon>
        <taxon>Pseudomonadota</taxon>
        <taxon>Gammaproteobacteria</taxon>
        <taxon>Lysobacterales</taxon>
        <taxon>Lysobacteraceae</taxon>
        <taxon>Rehaibacterium</taxon>
    </lineage>
</organism>